<dbReference type="EnsemblMetazoa" id="GBRI015609-RA">
    <property type="protein sequence ID" value="GBRI015609-PA"/>
    <property type="gene ID" value="GBRI015609"/>
</dbReference>
<name>A0A1A9WDH0_9MUSC</name>
<dbReference type="VEuPathDB" id="VectorBase:GBRI015609"/>
<evidence type="ECO:0000313" key="1">
    <source>
        <dbReference type="EnsemblMetazoa" id="GBRI015609-PA"/>
    </source>
</evidence>
<evidence type="ECO:0000313" key="2">
    <source>
        <dbReference type="Proteomes" id="UP000091820"/>
    </source>
</evidence>
<dbReference type="InterPro" id="IPR036910">
    <property type="entry name" value="HMG_box_dom_sf"/>
</dbReference>
<proteinExistence type="predicted"/>
<dbReference type="AlphaFoldDB" id="A0A1A9WDH0"/>
<dbReference type="CDD" id="cd00084">
    <property type="entry name" value="HMG-box_SF"/>
    <property type="match status" value="1"/>
</dbReference>
<dbReference type="Proteomes" id="UP000091820">
    <property type="component" value="Unassembled WGS sequence"/>
</dbReference>
<reference evidence="1" key="2">
    <citation type="submission" date="2020-05" db="UniProtKB">
        <authorList>
            <consortium name="EnsemblMetazoa"/>
        </authorList>
    </citation>
    <scope>IDENTIFICATION</scope>
    <source>
        <strain evidence="1">IAEA</strain>
    </source>
</reference>
<reference evidence="2" key="1">
    <citation type="submission" date="2014-03" db="EMBL/GenBank/DDBJ databases">
        <authorList>
            <person name="Aksoy S."/>
            <person name="Warren W."/>
            <person name="Wilson R.K."/>
        </authorList>
    </citation>
    <scope>NUCLEOTIDE SEQUENCE [LARGE SCALE GENOMIC DNA]</scope>
    <source>
        <strain evidence="2">IAEA</strain>
    </source>
</reference>
<accession>A0A1A9WDH0</accession>
<protein>
    <submittedName>
        <fullName evidence="1">Uncharacterized protein</fullName>
    </submittedName>
</protein>
<dbReference type="SUPFAM" id="SSF47095">
    <property type="entry name" value="HMG-box"/>
    <property type="match status" value="1"/>
</dbReference>
<sequence length="115" mass="12951">MLIRREVFQTETQLRRERISKGDSIVLDSSLIVVVIDVCVDSSVAGVVVDVVVGTVGGIVTNTIKLKLMQHHDVLPQKEISRLAGNRWRAKASAKRQQYIIWAKKNSELRQTIRS</sequence>
<dbReference type="GO" id="GO:0005634">
    <property type="term" value="C:nucleus"/>
    <property type="evidence" value="ECO:0007669"/>
    <property type="project" value="UniProtKB-ARBA"/>
</dbReference>
<organism evidence="1 2">
    <name type="scientific">Glossina brevipalpis</name>
    <dbReference type="NCBI Taxonomy" id="37001"/>
    <lineage>
        <taxon>Eukaryota</taxon>
        <taxon>Metazoa</taxon>
        <taxon>Ecdysozoa</taxon>
        <taxon>Arthropoda</taxon>
        <taxon>Hexapoda</taxon>
        <taxon>Insecta</taxon>
        <taxon>Pterygota</taxon>
        <taxon>Neoptera</taxon>
        <taxon>Endopterygota</taxon>
        <taxon>Diptera</taxon>
        <taxon>Brachycera</taxon>
        <taxon>Muscomorpha</taxon>
        <taxon>Hippoboscoidea</taxon>
        <taxon>Glossinidae</taxon>
        <taxon>Glossina</taxon>
    </lineage>
</organism>
<keyword evidence="2" id="KW-1185">Reference proteome</keyword>